<dbReference type="InterPro" id="IPR001394">
    <property type="entry name" value="Peptidase_C19_UCH"/>
</dbReference>
<name>A0A1X2G8L5_9FUNG</name>
<evidence type="ECO:0000256" key="4">
    <source>
        <dbReference type="PROSITE-ProRule" id="PRU00502"/>
    </source>
</evidence>
<dbReference type="STRING" id="101127.A0A1X2G8L5"/>
<dbReference type="InterPro" id="IPR028889">
    <property type="entry name" value="USP"/>
</dbReference>
<dbReference type="OrthoDB" id="289038at2759"/>
<dbReference type="AlphaFoldDB" id="A0A1X2G8L5"/>
<dbReference type="PANTHER" id="PTHR24006">
    <property type="entry name" value="UBIQUITIN CARBOXYL-TERMINAL HYDROLASE"/>
    <property type="match status" value="1"/>
</dbReference>
<evidence type="ECO:0000259" key="5">
    <source>
        <dbReference type="PROSITE" id="PS50235"/>
    </source>
</evidence>
<dbReference type="SUPFAM" id="SSF54001">
    <property type="entry name" value="Cysteine proteinases"/>
    <property type="match status" value="1"/>
</dbReference>
<accession>A0A1X2G8L5</accession>
<dbReference type="PROSITE" id="PS50271">
    <property type="entry name" value="ZF_UBP"/>
    <property type="match status" value="1"/>
</dbReference>
<dbReference type="GO" id="GO:0004843">
    <property type="term" value="F:cysteine-type deubiquitinase activity"/>
    <property type="evidence" value="ECO:0007669"/>
    <property type="project" value="InterPro"/>
</dbReference>
<reference evidence="7 8" key="1">
    <citation type="submission" date="2016-07" db="EMBL/GenBank/DDBJ databases">
        <title>Pervasive Adenine N6-methylation of Active Genes in Fungi.</title>
        <authorList>
            <consortium name="DOE Joint Genome Institute"/>
            <person name="Mondo S.J."/>
            <person name="Dannebaum R.O."/>
            <person name="Kuo R.C."/>
            <person name="Labutti K."/>
            <person name="Haridas S."/>
            <person name="Kuo A."/>
            <person name="Salamov A."/>
            <person name="Ahrendt S.R."/>
            <person name="Lipzen A."/>
            <person name="Sullivan W."/>
            <person name="Andreopoulos W.B."/>
            <person name="Clum A."/>
            <person name="Lindquist E."/>
            <person name="Daum C."/>
            <person name="Ramamoorthy G.K."/>
            <person name="Gryganskyi A."/>
            <person name="Culley D."/>
            <person name="Magnuson J.K."/>
            <person name="James T.Y."/>
            <person name="O'Malley M.A."/>
            <person name="Stajich J.E."/>
            <person name="Spatafora J.W."/>
            <person name="Visel A."/>
            <person name="Grigoriev I.V."/>
        </authorList>
    </citation>
    <scope>NUCLEOTIDE SEQUENCE [LARGE SCALE GENOMIC DNA]</scope>
    <source>
        <strain evidence="7 8">NRRL 3301</strain>
    </source>
</reference>
<dbReference type="GO" id="GO:0008270">
    <property type="term" value="F:zinc ion binding"/>
    <property type="evidence" value="ECO:0007669"/>
    <property type="project" value="UniProtKB-KW"/>
</dbReference>
<keyword evidence="3" id="KW-0862">Zinc</keyword>
<dbReference type="GO" id="GO:0005634">
    <property type="term" value="C:nucleus"/>
    <property type="evidence" value="ECO:0007669"/>
    <property type="project" value="TreeGrafter"/>
</dbReference>
<evidence type="ECO:0000313" key="8">
    <source>
        <dbReference type="Proteomes" id="UP000242146"/>
    </source>
</evidence>
<dbReference type="PROSITE" id="PS50235">
    <property type="entry name" value="USP_3"/>
    <property type="match status" value="1"/>
</dbReference>
<dbReference type="InterPro" id="IPR018200">
    <property type="entry name" value="USP_CS"/>
</dbReference>
<dbReference type="SMART" id="SM00290">
    <property type="entry name" value="ZnF_UBP"/>
    <property type="match status" value="1"/>
</dbReference>
<organism evidence="7 8">
    <name type="scientific">Hesseltinella vesiculosa</name>
    <dbReference type="NCBI Taxonomy" id="101127"/>
    <lineage>
        <taxon>Eukaryota</taxon>
        <taxon>Fungi</taxon>
        <taxon>Fungi incertae sedis</taxon>
        <taxon>Mucoromycota</taxon>
        <taxon>Mucoromycotina</taxon>
        <taxon>Mucoromycetes</taxon>
        <taxon>Mucorales</taxon>
        <taxon>Cunninghamellaceae</taxon>
        <taxon>Hesseltinella</taxon>
    </lineage>
</organism>
<evidence type="ECO:0000256" key="2">
    <source>
        <dbReference type="ARBA" id="ARBA00022771"/>
    </source>
</evidence>
<keyword evidence="8" id="KW-1185">Reference proteome</keyword>
<dbReference type="Pfam" id="PF00443">
    <property type="entry name" value="UCH"/>
    <property type="match status" value="1"/>
</dbReference>
<dbReference type="PROSITE" id="PS00972">
    <property type="entry name" value="USP_1"/>
    <property type="match status" value="1"/>
</dbReference>
<protein>
    <submittedName>
        <fullName evidence="7">Cysteine proteinase</fullName>
    </submittedName>
</protein>
<dbReference type="Gene3D" id="3.90.70.10">
    <property type="entry name" value="Cysteine proteinases"/>
    <property type="match status" value="1"/>
</dbReference>
<evidence type="ECO:0000259" key="6">
    <source>
        <dbReference type="PROSITE" id="PS50271"/>
    </source>
</evidence>
<dbReference type="GO" id="GO:0016579">
    <property type="term" value="P:protein deubiquitination"/>
    <property type="evidence" value="ECO:0007669"/>
    <property type="project" value="InterPro"/>
</dbReference>
<dbReference type="InterPro" id="IPR013083">
    <property type="entry name" value="Znf_RING/FYVE/PHD"/>
</dbReference>
<evidence type="ECO:0000256" key="3">
    <source>
        <dbReference type="ARBA" id="ARBA00022833"/>
    </source>
</evidence>
<keyword evidence="1" id="KW-0479">Metal-binding</keyword>
<dbReference type="InterPro" id="IPR001607">
    <property type="entry name" value="Znf_UBP"/>
</dbReference>
<dbReference type="EMBL" id="MCGT01000032">
    <property type="protein sequence ID" value="ORX47796.1"/>
    <property type="molecule type" value="Genomic_DNA"/>
</dbReference>
<dbReference type="PANTHER" id="PTHR24006:SF937">
    <property type="entry name" value="UBIQUITIN CARBOXYL-TERMINAL HYDROLASE"/>
    <property type="match status" value="1"/>
</dbReference>
<feature type="domain" description="UBP-type" evidence="6">
    <location>
        <begin position="65"/>
        <end position="172"/>
    </location>
</feature>
<dbReference type="SUPFAM" id="SSF57850">
    <property type="entry name" value="RING/U-box"/>
    <property type="match status" value="1"/>
</dbReference>
<keyword evidence="2 4" id="KW-0863">Zinc-finger</keyword>
<sequence>MSGTNHLSSADMPERHIHGQMTIYRMLYTRSNPASFYKEKAIVNTAGCLHLKQHKSNECRPNLTNAYRHLVRYALQWANWHSNPTRRKHPPPNPNCTSCSESLSRLHICLHCVYMGCWKKDHMRQHLKAQNHTLAMDFDRLYLYCADCNDYVYDTEWMEEVVRSERLKLAIGSRRFKLRTYPKVKLPWNSNDADLLTCNSTVIHCQGIRGLCNFGNTCFMNVILQSFLLNPLLKAYFLGNQHSPKLCMVKYCLCCEMDRLFVEVYDERQNDEPYGPRYFLHAMWMSFKELAGYAQQDAHEFFIGALNSIHNSSQDHSLINCKCIVHRTFAGVLQSNVTCSKCGNTTTTNDPMLDISLGLYPSNRRHSDSVTLPSFTSDVMTATTSDESTSSYIKNKFYTPPISRRSKSQTLVDCLDRYTQPEKLGNQGYICNKCSTFQEATKRLSIKKLPPVLCFQLKVSNLLLTNEIRRIMPLFSHFLKKKAI</sequence>
<dbReference type="Pfam" id="PF02148">
    <property type="entry name" value="zf-UBP"/>
    <property type="match status" value="1"/>
</dbReference>
<feature type="domain" description="USP" evidence="5">
    <location>
        <begin position="209"/>
        <end position="484"/>
    </location>
</feature>
<evidence type="ECO:0000313" key="7">
    <source>
        <dbReference type="EMBL" id="ORX47796.1"/>
    </source>
</evidence>
<dbReference type="Gene3D" id="3.30.40.10">
    <property type="entry name" value="Zinc/RING finger domain, C3HC4 (zinc finger)"/>
    <property type="match status" value="1"/>
</dbReference>
<proteinExistence type="predicted"/>
<gene>
    <name evidence="7" type="ORF">DM01DRAFT_1339017</name>
</gene>
<dbReference type="InterPro" id="IPR038765">
    <property type="entry name" value="Papain-like_cys_pep_sf"/>
</dbReference>
<dbReference type="Proteomes" id="UP000242146">
    <property type="component" value="Unassembled WGS sequence"/>
</dbReference>
<evidence type="ECO:0000256" key="1">
    <source>
        <dbReference type="ARBA" id="ARBA00022723"/>
    </source>
</evidence>
<comment type="caution">
    <text evidence="7">The sequence shown here is derived from an EMBL/GenBank/DDBJ whole genome shotgun (WGS) entry which is preliminary data.</text>
</comment>
<dbReference type="InterPro" id="IPR050164">
    <property type="entry name" value="Peptidase_C19"/>
</dbReference>
<dbReference type="GO" id="GO:0005829">
    <property type="term" value="C:cytosol"/>
    <property type="evidence" value="ECO:0007669"/>
    <property type="project" value="TreeGrafter"/>
</dbReference>